<dbReference type="Pfam" id="PF00582">
    <property type="entry name" value="Usp"/>
    <property type="match status" value="2"/>
</dbReference>
<reference evidence="3 4" key="1">
    <citation type="submission" date="2023-05" db="EMBL/GenBank/DDBJ databases">
        <title>Novel species of genus Flectobacillus isolated from stream in China.</title>
        <authorList>
            <person name="Lu H."/>
        </authorList>
    </citation>
    <scope>NUCLEOTIDE SEQUENCE [LARGE SCALE GENOMIC DNA]</scope>
    <source>
        <strain evidence="3 4">KCTC 42575</strain>
    </source>
</reference>
<comment type="similarity">
    <text evidence="1">Belongs to the universal stress protein A family.</text>
</comment>
<dbReference type="PANTHER" id="PTHR46268:SF6">
    <property type="entry name" value="UNIVERSAL STRESS PROTEIN UP12"/>
    <property type="match status" value="1"/>
</dbReference>
<dbReference type="EMBL" id="JASHIF010000002">
    <property type="protein sequence ID" value="MDI9857849.1"/>
    <property type="molecule type" value="Genomic_DNA"/>
</dbReference>
<dbReference type="CDD" id="cd00293">
    <property type="entry name" value="USP-like"/>
    <property type="match status" value="1"/>
</dbReference>
<dbReference type="InterPro" id="IPR006015">
    <property type="entry name" value="Universal_stress_UspA"/>
</dbReference>
<dbReference type="RefSeq" id="WP_095164596.1">
    <property type="nucleotide sequence ID" value="NZ_JASHIF010000002.1"/>
</dbReference>
<protein>
    <submittedName>
        <fullName evidence="3">Universal stress protein</fullName>
    </submittedName>
</protein>
<accession>A0ABT6Y2R7</accession>
<dbReference type="PANTHER" id="PTHR46268">
    <property type="entry name" value="STRESS RESPONSE PROTEIN NHAX"/>
    <property type="match status" value="1"/>
</dbReference>
<feature type="domain" description="UspA" evidence="2">
    <location>
        <begin position="233"/>
        <end position="281"/>
    </location>
</feature>
<dbReference type="Gene3D" id="3.40.50.620">
    <property type="entry name" value="HUPs"/>
    <property type="match status" value="2"/>
</dbReference>
<evidence type="ECO:0000313" key="3">
    <source>
        <dbReference type="EMBL" id="MDI9857849.1"/>
    </source>
</evidence>
<dbReference type="Proteomes" id="UP001236507">
    <property type="component" value="Unassembled WGS sequence"/>
</dbReference>
<gene>
    <name evidence="3" type="ORF">QM524_01385</name>
</gene>
<dbReference type="PRINTS" id="PR01438">
    <property type="entry name" value="UNVRSLSTRESS"/>
</dbReference>
<dbReference type="SUPFAM" id="SSF52402">
    <property type="entry name" value="Adenine nucleotide alpha hydrolases-like"/>
    <property type="match status" value="2"/>
</dbReference>
<comment type="caution">
    <text evidence="3">The sequence shown here is derived from an EMBL/GenBank/DDBJ whole genome shotgun (WGS) entry which is preliminary data.</text>
</comment>
<dbReference type="InterPro" id="IPR014729">
    <property type="entry name" value="Rossmann-like_a/b/a_fold"/>
</dbReference>
<dbReference type="InterPro" id="IPR006016">
    <property type="entry name" value="UspA"/>
</dbReference>
<name>A0ABT6Y2R7_9BACT</name>
<sequence>MERMRIEKILVPIDFSLTSENALKAAIQIAAQHQAKLYLLHIIEPGILMFAQDGSLIFDITSDSIDKEHEHRLEKLYDRFKGKGYWEVESVVKHGEVTPLIVQTAEEIEADLLVMGSHGTETSLDDLLGTNAYSVVKRAKCPVLTIPTHYHWEGIHKVLFPIRSVLGALDKYPITEALLSPSDNPEWLLVGLNDHEKPDDKAKVEEFVGQFTQFLTSQNKQFKLSNYAGENLAGKVLEMSNTEGVNLIVMTTSTTTSFAKYLAGSYSQQVVNHSRIPVLSVSPDISIKIKESEATPEEILENLGYGYPFSGTVL</sequence>
<feature type="domain" description="UspA" evidence="2">
    <location>
        <begin position="7"/>
        <end position="147"/>
    </location>
</feature>
<proteinExistence type="inferred from homology"/>
<evidence type="ECO:0000256" key="1">
    <source>
        <dbReference type="ARBA" id="ARBA00008791"/>
    </source>
</evidence>
<evidence type="ECO:0000313" key="4">
    <source>
        <dbReference type="Proteomes" id="UP001236507"/>
    </source>
</evidence>
<keyword evidence="4" id="KW-1185">Reference proteome</keyword>
<evidence type="ECO:0000259" key="2">
    <source>
        <dbReference type="Pfam" id="PF00582"/>
    </source>
</evidence>
<organism evidence="3 4">
    <name type="scientific">Flectobacillus roseus</name>
    <dbReference type="NCBI Taxonomy" id="502259"/>
    <lineage>
        <taxon>Bacteria</taxon>
        <taxon>Pseudomonadati</taxon>
        <taxon>Bacteroidota</taxon>
        <taxon>Cytophagia</taxon>
        <taxon>Cytophagales</taxon>
        <taxon>Flectobacillaceae</taxon>
        <taxon>Flectobacillus</taxon>
    </lineage>
</organism>